<accession>A0ABR4CCP8</accession>
<evidence type="ECO:0000256" key="3">
    <source>
        <dbReference type="ARBA" id="ARBA00023002"/>
    </source>
</evidence>
<feature type="domain" description="Proline dehydrogenase" evidence="6">
    <location>
        <begin position="45"/>
        <end position="362"/>
    </location>
</feature>
<dbReference type="PANTHER" id="PTHR13914">
    <property type="entry name" value="PROLINE OXIDASE"/>
    <property type="match status" value="1"/>
</dbReference>
<evidence type="ECO:0000313" key="7">
    <source>
        <dbReference type="EMBL" id="KAL2067694.1"/>
    </source>
</evidence>
<organism evidence="7 8">
    <name type="scientific">Oculimacula yallundae</name>
    <dbReference type="NCBI Taxonomy" id="86028"/>
    <lineage>
        <taxon>Eukaryota</taxon>
        <taxon>Fungi</taxon>
        <taxon>Dikarya</taxon>
        <taxon>Ascomycota</taxon>
        <taxon>Pezizomycotina</taxon>
        <taxon>Leotiomycetes</taxon>
        <taxon>Helotiales</taxon>
        <taxon>Ploettnerulaceae</taxon>
        <taxon>Oculimacula</taxon>
    </lineage>
</organism>
<evidence type="ECO:0000256" key="2">
    <source>
        <dbReference type="ARBA" id="ARBA00012695"/>
    </source>
</evidence>
<proteinExistence type="inferred from homology"/>
<dbReference type="Proteomes" id="UP001595075">
    <property type="component" value="Unassembled WGS sequence"/>
</dbReference>
<sequence>MPILNVIANSSSQFLNPDKNRLIGFLVRKIVYEHFVSGDCERRVKKTIAQMKQTGYQGVILGYAKEFTADGGGVGNEEFDVRRWKEGYEKTMTMIGAGDFMAMKLSGAGASTLSALAKKQPPPSLMWSEMLALCHAAKAKNIRVWIDAEQQDLQPTIDKWTLLLMREFNRGGEAFMYNTFQAYLKITPENIRNYMRVAQDEGWVMGIKLVRGAYIATERRELIHDTIEETHQAYNGIVSQLLKQEYSGLNANKSYPQVALMLASHNSASIKSAYAIQKSLIEQGKPTIKLEYGQLQGMADEISCELLQLCGRGENGGKEMSREMQENLRPKAFKCLAWGSTQECLQFLLRRVKENGDAVSRTGSWVAGFRKEIWRRVRVNLRVI</sequence>
<dbReference type="InterPro" id="IPR015659">
    <property type="entry name" value="Proline_oxidase"/>
</dbReference>
<dbReference type="SUPFAM" id="SSF51730">
    <property type="entry name" value="FAD-linked oxidoreductase"/>
    <property type="match status" value="1"/>
</dbReference>
<dbReference type="PANTHER" id="PTHR13914:SF34">
    <property type="entry name" value="PROLINE DEHYDROGENASE"/>
    <property type="match status" value="1"/>
</dbReference>
<keyword evidence="5" id="KW-0274">FAD</keyword>
<keyword evidence="5" id="KW-0285">Flavoprotein</keyword>
<comment type="similarity">
    <text evidence="1 5">Belongs to the proline oxidase family.</text>
</comment>
<evidence type="ECO:0000256" key="4">
    <source>
        <dbReference type="ARBA" id="ARBA00023062"/>
    </source>
</evidence>
<dbReference type="EC" id="1.5.5.2" evidence="2 5"/>
<evidence type="ECO:0000259" key="6">
    <source>
        <dbReference type="Pfam" id="PF01619"/>
    </source>
</evidence>
<keyword evidence="8" id="KW-1185">Reference proteome</keyword>
<protein>
    <recommendedName>
        <fullName evidence="2 5">Proline dehydrogenase</fullName>
        <ecNumber evidence="2 5">1.5.5.2</ecNumber>
    </recommendedName>
</protein>
<comment type="function">
    <text evidence="5">Converts proline to delta-1-pyrroline-5-carboxylate.</text>
</comment>
<dbReference type="InterPro" id="IPR029041">
    <property type="entry name" value="FAD-linked_oxidoreductase-like"/>
</dbReference>
<evidence type="ECO:0000256" key="1">
    <source>
        <dbReference type="ARBA" id="ARBA00005869"/>
    </source>
</evidence>
<keyword evidence="4 5" id="KW-0642">Proline metabolism</keyword>
<dbReference type="Gene3D" id="3.20.20.220">
    <property type="match status" value="1"/>
</dbReference>
<dbReference type="Pfam" id="PF01619">
    <property type="entry name" value="Pro_dh"/>
    <property type="match status" value="1"/>
</dbReference>
<gene>
    <name evidence="7" type="ORF">VTL71DRAFT_15790</name>
</gene>
<dbReference type="InterPro" id="IPR002872">
    <property type="entry name" value="Proline_DH_dom"/>
</dbReference>
<evidence type="ECO:0000313" key="8">
    <source>
        <dbReference type="Proteomes" id="UP001595075"/>
    </source>
</evidence>
<dbReference type="EMBL" id="JAZHXI010000009">
    <property type="protein sequence ID" value="KAL2067694.1"/>
    <property type="molecule type" value="Genomic_DNA"/>
</dbReference>
<comment type="caution">
    <text evidence="7">The sequence shown here is derived from an EMBL/GenBank/DDBJ whole genome shotgun (WGS) entry which is preliminary data.</text>
</comment>
<keyword evidence="3 5" id="KW-0560">Oxidoreductase</keyword>
<comment type="catalytic activity">
    <reaction evidence="5">
        <text>L-proline + a quinone = (S)-1-pyrroline-5-carboxylate + a quinol + H(+)</text>
        <dbReference type="Rhea" id="RHEA:23784"/>
        <dbReference type="ChEBI" id="CHEBI:15378"/>
        <dbReference type="ChEBI" id="CHEBI:17388"/>
        <dbReference type="ChEBI" id="CHEBI:24646"/>
        <dbReference type="ChEBI" id="CHEBI:60039"/>
        <dbReference type="ChEBI" id="CHEBI:132124"/>
        <dbReference type="EC" id="1.5.5.2"/>
    </reaction>
</comment>
<reference evidence="7 8" key="1">
    <citation type="journal article" date="2024" name="Commun. Biol.">
        <title>Comparative genomic analysis of thermophilic fungi reveals convergent evolutionary adaptations and gene losses.</title>
        <authorList>
            <person name="Steindorff A.S."/>
            <person name="Aguilar-Pontes M.V."/>
            <person name="Robinson A.J."/>
            <person name="Andreopoulos B."/>
            <person name="LaButti K."/>
            <person name="Kuo A."/>
            <person name="Mondo S."/>
            <person name="Riley R."/>
            <person name="Otillar R."/>
            <person name="Haridas S."/>
            <person name="Lipzen A."/>
            <person name="Grimwood J."/>
            <person name="Schmutz J."/>
            <person name="Clum A."/>
            <person name="Reid I.D."/>
            <person name="Moisan M.C."/>
            <person name="Butler G."/>
            <person name="Nguyen T.T.M."/>
            <person name="Dewar K."/>
            <person name="Conant G."/>
            <person name="Drula E."/>
            <person name="Henrissat B."/>
            <person name="Hansel C."/>
            <person name="Singer S."/>
            <person name="Hutchinson M.I."/>
            <person name="de Vries R.P."/>
            <person name="Natvig D.O."/>
            <person name="Powell A.J."/>
            <person name="Tsang A."/>
            <person name="Grigoriev I.V."/>
        </authorList>
    </citation>
    <scope>NUCLEOTIDE SEQUENCE [LARGE SCALE GENOMIC DNA]</scope>
    <source>
        <strain evidence="7 8">CBS 494.80</strain>
    </source>
</reference>
<name>A0ABR4CCP8_9HELO</name>
<evidence type="ECO:0000256" key="5">
    <source>
        <dbReference type="RuleBase" id="RU364054"/>
    </source>
</evidence>
<comment type="cofactor">
    <cofactor evidence="5">
        <name>FAD</name>
        <dbReference type="ChEBI" id="CHEBI:57692"/>
    </cofactor>
</comment>